<dbReference type="KEGG" id="ccp:CHC_T00000755001"/>
<evidence type="ECO:0000313" key="1">
    <source>
        <dbReference type="EMBL" id="CDF40486.1"/>
    </source>
</evidence>
<dbReference type="RefSeq" id="XP_005710780.1">
    <property type="nucleotide sequence ID" value="XM_005710723.1"/>
</dbReference>
<evidence type="ECO:0000313" key="2">
    <source>
        <dbReference type="Proteomes" id="UP000012073"/>
    </source>
</evidence>
<dbReference type="Gramene" id="CDF40486">
    <property type="protein sequence ID" value="CDF40486"/>
    <property type="gene ID" value="CHC_T00000755001"/>
</dbReference>
<sequence>MGASGNYFLCQSHIFLFCEQKNEFYHGNACAHNVRPPTVRML</sequence>
<dbReference type="GeneID" id="17318497"/>
<proteinExistence type="predicted"/>
<dbReference type="EMBL" id="HG002188">
    <property type="protein sequence ID" value="CDF40486.1"/>
    <property type="molecule type" value="Genomic_DNA"/>
</dbReference>
<dbReference type="AlphaFoldDB" id="R7QSM3"/>
<dbReference type="Proteomes" id="UP000012073">
    <property type="component" value="Unassembled WGS sequence"/>
</dbReference>
<accession>R7QSM3</accession>
<keyword evidence="2" id="KW-1185">Reference proteome</keyword>
<name>R7QSM3_CHOCR</name>
<organism evidence="1 2">
    <name type="scientific">Chondrus crispus</name>
    <name type="common">Carrageen Irish moss</name>
    <name type="synonym">Polymorpha crispa</name>
    <dbReference type="NCBI Taxonomy" id="2769"/>
    <lineage>
        <taxon>Eukaryota</taxon>
        <taxon>Rhodophyta</taxon>
        <taxon>Florideophyceae</taxon>
        <taxon>Rhodymeniophycidae</taxon>
        <taxon>Gigartinales</taxon>
        <taxon>Gigartinaceae</taxon>
        <taxon>Chondrus</taxon>
    </lineage>
</organism>
<reference evidence="2" key="1">
    <citation type="journal article" date="2013" name="Proc. Natl. Acad. Sci. U.S.A.">
        <title>Genome structure and metabolic features in the red seaweed Chondrus crispus shed light on evolution of the Archaeplastida.</title>
        <authorList>
            <person name="Collen J."/>
            <person name="Porcel B."/>
            <person name="Carre W."/>
            <person name="Ball S.G."/>
            <person name="Chaparro C."/>
            <person name="Tonon T."/>
            <person name="Barbeyron T."/>
            <person name="Michel G."/>
            <person name="Noel B."/>
            <person name="Valentin K."/>
            <person name="Elias M."/>
            <person name="Artiguenave F."/>
            <person name="Arun A."/>
            <person name="Aury J.M."/>
            <person name="Barbosa-Neto J.F."/>
            <person name="Bothwell J.H."/>
            <person name="Bouget F.Y."/>
            <person name="Brillet L."/>
            <person name="Cabello-Hurtado F."/>
            <person name="Capella-Gutierrez S."/>
            <person name="Charrier B."/>
            <person name="Cladiere L."/>
            <person name="Cock J.M."/>
            <person name="Coelho S.M."/>
            <person name="Colleoni C."/>
            <person name="Czjzek M."/>
            <person name="Da Silva C."/>
            <person name="Delage L."/>
            <person name="Denoeud F."/>
            <person name="Deschamps P."/>
            <person name="Dittami S.M."/>
            <person name="Gabaldon T."/>
            <person name="Gachon C.M."/>
            <person name="Groisillier A."/>
            <person name="Herve C."/>
            <person name="Jabbari K."/>
            <person name="Katinka M."/>
            <person name="Kloareg B."/>
            <person name="Kowalczyk N."/>
            <person name="Labadie K."/>
            <person name="Leblanc C."/>
            <person name="Lopez P.J."/>
            <person name="McLachlan D.H."/>
            <person name="Meslet-Cladiere L."/>
            <person name="Moustafa A."/>
            <person name="Nehr Z."/>
            <person name="Nyvall Collen P."/>
            <person name="Panaud O."/>
            <person name="Partensky F."/>
            <person name="Poulain J."/>
            <person name="Rensing S.A."/>
            <person name="Rousvoal S."/>
            <person name="Samson G."/>
            <person name="Symeonidi A."/>
            <person name="Weissenbach J."/>
            <person name="Zambounis A."/>
            <person name="Wincker P."/>
            <person name="Boyen C."/>
        </authorList>
    </citation>
    <scope>NUCLEOTIDE SEQUENCE [LARGE SCALE GENOMIC DNA]</scope>
    <source>
        <strain evidence="2">cv. Stackhouse</strain>
    </source>
</reference>
<gene>
    <name evidence="1" type="ORF">CHC_T00000755001</name>
</gene>
<protein>
    <submittedName>
        <fullName evidence="1">Uncharacterized protein</fullName>
    </submittedName>
</protein>